<accession>A0A699T0E6</accession>
<dbReference type="AlphaFoldDB" id="A0A699T0E6"/>
<proteinExistence type="predicted"/>
<dbReference type="EMBL" id="BKCJ011206488">
    <property type="protein sequence ID" value="GFD03657.1"/>
    <property type="molecule type" value="Genomic_DNA"/>
</dbReference>
<feature type="non-terminal residue" evidence="1">
    <location>
        <position position="1"/>
    </location>
</feature>
<organism evidence="1">
    <name type="scientific">Tanacetum cinerariifolium</name>
    <name type="common">Dalmatian daisy</name>
    <name type="synonym">Chrysanthemum cinerariifolium</name>
    <dbReference type="NCBI Taxonomy" id="118510"/>
    <lineage>
        <taxon>Eukaryota</taxon>
        <taxon>Viridiplantae</taxon>
        <taxon>Streptophyta</taxon>
        <taxon>Embryophyta</taxon>
        <taxon>Tracheophyta</taxon>
        <taxon>Spermatophyta</taxon>
        <taxon>Magnoliopsida</taxon>
        <taxon>eudicotyledons</taxon>
        <taxon>Gunneridae</taxon>
        <taxon>Pentapetalae</taxon>
        <taxon>asterids</taxon>
        <taxon>campanulids</taxon>
        <taxon>Asterales</taxon>
        <taxon>Asteraceae</taxon>
        <taxon>Asteroideae</taxon>
        <taxon>Anthemideae</taxon>
        <taxon>Anthemidinae</taxon>
        <taxon>Tanacetum</taxon>
    </lineage>
</organism>
<comment type="caution">
    <text evidence="1">The sequence shown here is derived from an EMBL/GenBank/DDBJ whole genome shotgun (WGS) entry which is preliminary data.</text>
</comment>
<name>A0A699T0E6_TANCI</name>
<gene>
    <name evidence="1" type="ORF">Tci_875626</name>
</gene>
<sequence>QFPAHNTTSAQVPVQYASPQAQQGINSFGPGSYSYAYSVPNLYTPQVSALPQAFHTMTPQDHFWKMDIGASSHLADNIGLPDPKDSSPL</sequence>
<protein>
    <submittedName>
        <fullName evidence="1">Uncharacterized protein</fullName>
    </submittedName>
</protein>
<evidence type="ECO:0000313" key="1">
    <source>
        <dbReference type="EMBL" id="GFD03657.1"/>
    </source>
</evidence>
<reference evidence="1" key="1">
    <citation type="journal article" date="2019" name="Sci. Rep.">
        <title>Draft genome of Tanacetum cinerariifolium, the natural source of mosquito coil.</title>
        <authorList>
            <person name="Yamashiro T."/>
            <person name="Shiraishi A."/>
            <person name="Satake H."/>
            <person name="Nakayama K."/>
        </authorList>
    </citation>
    <scope>NUCLEOTIDE SEQUENCE</scope>
</reference>